<feature type="transmembrane region" description="Helical" evidence="6">
    <location>
        <begin position="264"/>
        <end position="286"/>
    </location>
</feature>
<dbReference type="Pfam" id="PF12704">
    <property type="entry name" value="MacB_PCD"/>
    <property type="match status" value="2"/>
</dbReference>
<dbReference type="Proteomes" id="UP000237684">
    <property type="component" value="Unassembled WGS sequence"/>
</dbReference>
<evidence type="ECO:0000256" key="3">
    <source>
        <dbReference type="ARBA" id="ARBA00022692"/>
    </source>
</evidence>
<evidence type="ECO:0000256" key="4">
    <source>
        <dbReference type="ARBA" id="ARBA00022989"/>
    </source>
</evidence>
<evidence type="ECO:0000256" key="6">
    <source>
        <dbReference type="SAM" id="Phobius"/>
    </source>
</evidence>
<feature type="transmembrane region" description="Helical" evidence="6">
    <location>
        <begin position="406"/>
        <end position="428"/>
    </location>
</feature>
<reference evidence="9 10" key="1">
    <citation type="journal article" date="2018" name="Syst. Appl. Microbiol.">
        <title>Abditibacterium utsteinense sp. nov., the first cultivated member of candidate phylum FBP, isolated from ice-free Antarctic soil samples.</title>
        <authorList>
            <person name="Tahon G."/>
            <person name="Tytgat B."/>
            <person name="Lebbe L."/>
            <person name="Carlier A."/>
            <person name="Willems A."/>
        </authorList>
    </citation>
    <scope>NUCLEOTIDE SEQUENCE [LARGE SCALE GENOMIC DNA]</scope>
    <source>
        <strain evidence="9 10">LMG 29911</strain>
    </source>
</reference>
<evidence type="ECO:0000256" key="1">
    <source>
        <dbReference type="ARBA" id="ARBA00004651"/>
    </source>
</evidence>
<dbReference type="InterPro" id="IPR025857">
    <property type="entry name" value="MacB_PCD"/>
</dbReference>
<feature type="domain" description="MacB-like periplasmic core" evidence="8">
    <location>
        <begin position="21"/>
        <end position="219"/>
    </location>
</feature>
<evidence type="ECO:0000313" key="10">
    <source>
        <dbReference type="Proteomes" id="UP000237684"/>
    </source>
</evidence>
<comment type="subcellular location">
    <subcellularLocation>
        <location evidence="1">Cell membrane</location>
        <topology evidence="1">Multi-pass membrane protein</topology>
    </subcellularLocation>
</comment>
<organism evidence="9 10">
    <name type="scientific">Abditibacterium utsteinense</name>
    <dbReference type="NCBI Taxonomy" id="1960156"/>
    <lineage>
        <taxon>Bacteria</taxon>
        <taxon>Pseudomonadati</taxon>
        <taxon>Abditibacteriota</taxon>
        <taxon>Abditibacteriia</taxon>
        <taxon>Abditibacteriales</taxon>
        <taxon>Abditibacteriaceae</taxon>
        <taxon>Abditibacterium</taxon>
    </lineage>
</organism>
<sequence length="857" mass="91929">MFYGLRYLSGRYWLRHRGAFLLASLGVALGIAVFVAIQIANASVLGAFSASLDATTGRANLQIRGGPGGLPDALFARIQNKNDPRITAMAPFSSRTLFSPTLQTSILVAGVDLFSEIDFRAFDLDSTKNESARDQPLSFLLDPHAIALSKSLAARGDLKVGSKLELLQGPTRQSFFVAAILDDQASGRAFGGDFALLDIASAQEAFGEVGQINQIDFLVDEKSIDSLIPVLQKMAPPDARVGRPAQRSAQVAAILGAFQLNLTALSSIATFVGAFLIYNALASAVVRRRAEAGILRAVGASKRQLMALFLVEAACIGLFGSICGVLIGLVLAKWTLIAVATTVSQLYLAVKAREIFVPFWLWWAAPLAGTLLSTLAAIPAALEAASTLPRQTLSVSSLHLALERNATRFLAAGIALLGVAGALCLPVVSAKSPLLGFGAAGATLGAFALATPWVLLRGALLIRPWAEKFGGIEGALAADNLRRALNRSSLVVAALLVSLSLTIGMNVMVRSFRDTVADWVSGSISADLFIATSNGFEGQRGPGIPREVIDFATTVEAVATFDTLRQAQLEIGGQNVVLLANELPSIQLGQRKLSFIAQSQSGYSDFVSGRAVLLSERLANLLRKGVGNEITLPTPSGLKTLPIGGVFYDYNPNAVMYLARETYKKWWRDDEVDGVALYLQGENKGARAEIIKRQIDQRYGAKYALRLLPNAEIRRQVFDTFDQTFAVTYALQLIALVVAAFGVFDTLVAMILERTSEFASLRAMGASAAQIRKMAFWEFGMLAFFAYLLGCFAGILLACEMIFVINKQFFGWTIFPTLRPEILLQAALLAFGAIALAGFFPARQAARRDLAGALQRE</sequence>
<dbReference type="Pfam" id="PF02687">
    <property type="entry name" value="FtsX"/>
    <property type="match status" value="2"/>
</dbReference>
<dbReference type="PANTHER" id="PTHR30287">
    <property type="entry name" value="MEMBRANE COMPONENT OF PREDICTED ABC SUPERFAMILY METABOLITE UPTAKE TRANSPORTER"/>
    <property type="match status" value="1"/>
</dbReference>
<evidence type="ECO:0000313" key="9">
    <source>
        <dbReference type="EMBL" id="PQV62974.1"/>
    </source>
</evidence>
<evidence type="ECO:0000259" key="7">
    <source>
        <dbReference type="Pfam" id="PF02687"/>
    </source>
</evidence>
<dbReference type="InParanoid" id="A0A2S8SQA1"/>
<feature type="transmembrane region" description="Helical" evidence="6">
    <location>
        <begin position="779"/>
        <end position="803"/>
    </location>
</feature>
<feature type="domain" description="MacB-like periplasmic core" evidence="8">
    <location>
        <begin position="488"/>
        <end position="679"/>
    </location>
</feature>
<feature type="transmembrane region" description="Helical" evidence="6">
    <location>
        <begin position="729"/>
        <end position="752"/>
    </location>
</feature>
<dbReference type="AlphaFoldDB" id="A0A2S8SQA1"/>
<keyword evidence="3 6" id="KW-0812">Transmembrane</keyword>
<accession>A0A2S8SQA1</accession>
<name>A0A2S8SQA1_9BACT</name>
<evidence type="ECO:0000256" key="2">
    <source>
        <dbReference type="ARBA" id="ARBA00022475"/>
    </source>
</evidence>
<dbReference type="RefSeq" id="WP_106380851.1">
    <property type="nucleotide sequence ID" value="NZ_NIGF01000017.1"/>
</dbReference>
<dbReference type="InterPro" id="IPR038766">
    <property type="entry name" value="Membrane_comp_ABC_pdt"/>
</dbReference>
<evidence type="ECO:0000259" key="8">
    <source>
        <dbReference type="Pfam" id="PF12704"/>
    </source>
</evidence>
<feature type="transmembrane region" description="Helical" evidence="6">
    <location>
        <begin position="307"/>
        <end position="340"/>
    </location>
</feature>
<dbReference type="EMBL" id="NIGF01000017">
    <property type="protein sequence ID" value="PQV62974.1"/>
    <property type="molecule type" value="Genomic_DNA"/>
</dbReference>
<feature type="transmembrane region" description="Helical" evidence="6">
    <location>
        <begin position="490"/>
        <end position="509"/>
    </location>
</feature>
<proteinExistence type="predicted"/>
<evidence type="ECO:0000256" key="5">
    <source>
        <dbReference type="ARBA" id="ARBA00023136"/>
    </source>
</evidence>
<keyword evidence="4 6" id="KW-1133">Transmembrane helix</keyword>
<feature type="transmembrane region" description="Helical" evidence="6">
    <location>
        <begin position="360"/>
        <end position="385"/>
    </location>
</feature>
<feature type="transmembrane region" description="Helical" evidence="6">
    <location>
        <begin position="823"/>
        <end position="842"/>
    </location>
</feature>
<dbReference type="PANTHER" id="PTHR30287:SF2">
    <property type="entry name" value="BLL1001 PROTEIN"/>
    <property type="match status" value="1"/>
</dbReference>
<feature type="transmembrane region" description="Helical" evidence="6">
    <location>
        <begin position="434"/>
        <end position="456"/>
    </location>
</feature>
<feature type="domain" description="ABC3 transporter permease C-terminal" evidence="7">
    <location>
        <begin position="265"/>
        <end position="386"/>
    </location>
</feature>
<keyword evidence="2" id="KW-1003">Cell membrane</keyword>
<gene>
    <name evidence="9" type="ORF">B1R32_11716</name>
</gene>
<dbReference type="GO" id="GO:0005886">
    <property type="term" value="C:plasma membrane"/>
    <property type="evidence" value="ECO:0007669"/>
    <property type="project" value="UniProtKB-SubCell"/>
</dbReference>
<keyword evidence="5 6" id="KW-0472">Membrane</keyword>
<keyword evidence="10" id="KW-1185">Reference proteome</keyword>
<dbReference type="OrthoDB" id="9780560at2"/>
<protein>
    <submittedName>
        <fullName evidence="9">Putative ABC transport system permease protein</fullName>
    </submittedName>
</protein>
<comment type="caution">
    <text evidence="9">The sequence shown here is derived from an EMBL/GenBank/DDBJ whole genome shotgun (WGS) entry which is preliminary data.</text>
</comment>
<dbReference type="InterPro" id="IPR003838">
    <property type="entry name" value="ABC3_permease_C"/>
</dbReference>
<feature type="domain" description="ABC3 transporter permease C-terminal" evidence="7">
    <location>
        <begin position="733"/>
        <end position="848"/>
    </location>
</feature>